<sequence>MQTHNLSYFNCTGFNQYGCNLAVLSYFNYTDFNQYRCKC</sequence>
<evidence type="ECO:0000313" key="1">
    <source>
        <dbReference type="EMBL" id="JAI03036.1"/>
    </source>
</evidence>
<organism evidence="1">
    <name type="scientific">Anguilla anguilla</name>
    <name type="common">European freshwater eel</name>
    <name type="synonym">Muraena anguilla</name>
    <dbReference type="NCBI Taxonomy" id="7936"/>
    <lineage>
        <taxon>Eukaryota</taxon>
        <taxon>Metazoa</taxon>
        <taxon>Chordata</taxon>
        <taxon>Craniata</taxon>
        <taxon>Vertebrata</taxon>
        <taxon>Euteleostomi</taxon>
        <taxon>Actinopterygii</taxon>
        <taxon>Neopterygii</taxon>
        <taxon>Teleostei</taxon>
        <taxon>Anguilliformes</taxon>
        <taxon>Anguillidae</taxon>
        <taxon>Anguilla</taxon>
    </lineage>
</organism>
<accession>A0A0E9XMG7</accession>
<protein>
    <submittedName>
        <fullName evidence="1">Uncharacterized protein</fullName>
    </submittedName>
</protein>
<dbReference type="AlphaFoldDB" id="A0A0E9XMG7"/>
<name>A0A0E9XMG7_ANGAN</name>
<reference evidence="1" key="1">
    <citation type="submission" date="2014-11" db="EMBL/GenBank/DDBJ databases">
        <authorList>
            <person name="Amaro Gonzalez C."/>
        </authorList>
    </citation>
    <scope>NUCLEOTIDE SEQUENCE</scope>
</reference>
<proteinExistence type="predicted"/>
<dbReference type="EMBL" id="GBXM01005542">
    <property type="protein sequence ID" value="JAI03036.1"/>
    <property type="molecule type" value="Transcribed_RNA"/>
</dbReference>
<reference evidence="1" key="2">
    <citation type="journal article" date="2015" name="Fish Shellfish Immunol.">
        <title>Early steps in the European eel (Anguilla anguilla)-Vibrio vulnificus interaction in the gills: Role of the RtxA13 toxin.</title>
        <authorList>
            <person name="Callol A."/>
            <person name="Pajuelo D."/>
            <person name="Ebbesson L."/>
            <person name="Teles M."/>
            <person name="MacKenzie S."/>
            <person name="Amaro C."/>
        </authorList>
    </citation>
    <scope>NUCLEOTIDE SEQUENCE</scope>
</reference>